<dbReference type="InterPro" id="IPR032710">
    <property type="entry name" value="NTF2-like_dom_sf"/>
</dbReference>
<organism evidence="3 4">
    <name type="scientific">Sphingobium nicotianae</name>
    <dbReference type="NCBI Taxonomy" id="2782607"/>
    <lineage>
        <taxon>Bacteria</taxon>
        <taxon>Pseudomonadati</taxon>
        <taxon>Pseudomonadota</taxon>
        <taxon>Alphaproteobacteria</taxon>
        <taxon>Sphingomonadales</taxon>
        <taxon>Sphingomonadaceae</taxon>
        <taxon>Sphingobium</taxon>
    </lineage>
</organism>
<keyword evidence="1" id="KW-0732">Signal</keyword>
<dbReference type="Pfam" id="PF13577">
    <property type="entry name" value="SnoaL_4"/>
    <property type="match status" value="1"/>
</dbReference>
<dbReference type="AlphaFoldDB" id="A0A9X1DCC7"/>
<evidence type="ECO:0000313" key="3">
    <source>
        <dbReference type="EMBL" id="MBT2187372.1"/>
    </source>
</evidence>
<reference evidence="3" key="1">
    <citation type="submission" date="2021-05" db="EMBL/GenBank/DDBJ databases">
        <title>Genome of Sphingobium sp. strain.</title>
        <authorList>
            <person name="Fan R."/>
        </authorList>
    </citation>
    <scope>NUCLEOTIDE SEQUENCE</scope>
    <source>
        <strain evidence="3">H33</strain>
    </source>
</reference>
<keyword evidence="4" id="KW-1185">Reference proteome</keyword>
<dbReference type="CDD" id="cd00531">
    <property type="entry name" value="NTF2_like"/>
    <property type="match status" value="1"/>
</dbReference>
<name>A0A9X1DCC7_9SPHN</name>
<dbReference type="SUPFAM" id="SSF54427">
    <property type="entry name" value="NTF2-like"/>
    <property type="match status" value="1"/>
</dbReference>
<dbReference type="RefSeq" id="WP_214623259.1">
    <property type="nucleotide sequence ID" value="NZ_JAHGAW010000006.1"/>
</dbReference>
<evidence type="ECO:0000259" key="2">
    <source>
        <dbReference type="Pfam" id="PF13577"/>
    </source>
</evidence>
<evidence type="ECO:0000256" key="1">
    <source>
        <dbReference type="SAM" id="SignalP"/>
    </source>
</evidence>
<dbReference type="Gene3D" id="3.10.450.50">
    <property type="match status" value="1"/>
</dbReference>
<evidence type="ECO:0000313" key="4">
    <source>
        <dbReference type="Proteomes" id="UP001138757"/>
    </source>
</evidence>
<accession>A0A9X1DCC7</accession>
<protein>
    <submittedName>
        <fullName evidence="3">Nuclear transport factor 2 family protein</fullName>
    </submittedName>
</protein>
<feature type="chain" id="PRO_5040804433" evidence="1">
    <location>
        <begin position="22"/>
        <end position="195"/>
    </location>
</feature>
<dbReference type="InterPro" id="IPR037401">
    <property type="entry name" value="SnoaL-like"/>
</dbReference>
<comment type="caution">
    <text evidence="3">The sequence shown here is derived from an EMBL/GenBank/DDBJ whole genome shotgun (WGS) entry which is preliminary data.</text>
</comment>
<proteinExistence type="predicted"/>
<sequence length="195" mass="21549">MRRAALLAAALAATMPVAATAKAPAKPTLEQRVQRLEDEDAIRHIFIAYAAALDGKNADAYVALFAKNGQWINGSIVRKGPAEIHALIDGMFHNTPAGYVNKDSFELTFHPDIKVDGDRATSRSEHVLFRRHMDGSGLPQAVLFGRYEDEFIRENGVWKILKRVDIPTIPTPEEWGRIMRARQQQPAQPPAGGAQ</sequence>
<gene>
    <name evidence="3" type="ORF">KK488_10485</name>
</gene>
<feature type="signal peptide" evidence="1">
    <location>
        <begin position="1"/>
        <end position="21"/>
    </location>
</feature>
<dbReference type="Proteomes" id="UP001138757">
    <property type="component" value="Unassembled WGS sequence"/>
</dbReference>
<feature type="domain" description="SnoaL-like" evidence="2">
    <location>
        <begin position="34"/>
        <end position="163"/>
    </location>
</feature>
<dbReference type="EMBL" id="JAHGAW010000006">
    <property type="protein sequence ID" value="MBT2187372.1"/>
    <property type="molecule type" value="Genomic_DNA"/>
</dbReference>